<dbReference type="STRING" id="1504633.A0A2T7CZS6"/>
<evidence type="ECO:0000256" key="2">
    <source>
        <dbReference type="ARBA" id="ARBA00022679"/>
    </source>
</evidence>
<organism evidence="5 6">
    <name type="scientific">Panicum hallii var. hallii</name>
    <dbReference type="NCBI Taxonomy" id="1504633"/>
    <lineage>
        <taxon>Eukaryota</taxon>
        <taxon>Viridiplantae</taxon>
        <taxon>Streptophyta</taxon>
        <taxon>Embryophyta</taxon>
        <taxon>Tracheophyta</taxon>
        <taxon>Spermatophyta</taxon>
        <taxon>Magnoliopsida</taxon>
        <taxon>Liliopsida</taxon>
        <taxon>Poales</taxon>
        <taxon>Poaceae</taxon>
        <taxon>PACMAD clade</taxon>
        <taxon>Panicoideae</taxon>
        <taxon>Panicodae</taxon>
        <taxon>Paniceae</taxon>
        <taxon>Panicinae</taxon>
        <taxon>Panicum</taxon>
        <taxon>Panicum sect. Panicum</taxon>
    </lineage>
</organism>
<dbReference type="Gramene" id="PUZ48855">
    <property type="protein sequence ID" value="PUZ48855"/>
    <property type="gene ID" value="GQ55_7G279200"/>
</dbReference>
<dbReference type="OrthoDB" id="1862401at2759"/>
<keyword evidence="3" id="KW-0012">Acyltransferase</keyword>
<dbReference type="InterPro" id="IPR023213">
    <property type="entry name" value="CAT-like_dom_sf"/>
</dbReference>
<evidence type="ECO:0000313" key="5">
    <source>
        <dbReference type="EMBL" id="PUZ48855.1"/>
    </source>
</evidence>
<name>A0A2T7CZS6_9POAL</name>
<evidence type="ECO:0000256" key="1">
    <source>
        <dbReference type="ARBA" id="ARBA00009861"/>
    </source>
</evidence>
<proteinExistence type="inferred from homology"/>
<dbReference type="Proteomes" id="UP000244336">
    <property type="component" value="Chromosome 7"/>
</dbReference>
<sequence length="441" mass="47107">MVFEQEEEVAPGAVYGHRLSTVVPSSVTGEVDYALADADLAFKLHYLRGAYYYPPGDVARGLTTKVLKDPMFPWLDEYFPVAGRVRRAEEGAPAGAGAQAEAAAEGGARRPYIKCNDCGVRIVEAKCDRDMAEWLRDDAPDRLRQLCYDKVLGPELFFSPLLYVQITNFKCGGLALGFSWAHLIGDVFSAATCFNKWAQILSGKKPDATVLTPENKPLQSHSPAGAAAPRSVKQVGPIEDHWLVPAGRDMACYSFHVTEAALKKLQQQGRHAAAAGTFELVSALLWQTVAKIRGNVDTVTVVRTDAAARSGRALANEMKVGYVEASGSSPAKTDVAELAALLAKGVVDETAAVAAFPGDVLVYGGAHLTLVDMEQVDVYGLEIKGLRPVHVEYGMDGVGEEGAVLVQPDADGRGRLVTAVLPRDEIESLRAVLGSALQAAA</sequence>
<dbReference type="InterPro" id="IPR050317">
    <property type="entry name" value="Plant_Fungal_Acyltransferase"/>
</dbReference>
<protein>
    <recommendedName>
        <fullName evidence="7">Protein ECERIFERUM 26-like</fullName>
    </recommendedName>
</protein>
<evidence type="ECO:0000256" key="3">
    <source>
        <dbReference type="ARBA" id="ARBA00023315"/>
    </source>
</evidence>
<reference evidence="5 6" key="1">
    <citation type="submission" date="2018-04" db="EMBL/GenBank/DDBJ databases">
        <title>WGS assembly of Panicum hallii var. hallii HAL2.</title>
        <authorList>
            <person name="Lovell J."/>
            <person name="Jenkins J."/>
            <person name="Lowry D."/>
            <person name="Mamidi S."/>
            <person name="Sreedasyam A."/>
            <person name="Weng X."/>
            <person name="Barry K."/>
            <person name="Bonette J."/>
            <person name="Campitelli B."/>
            <person name="Daum C."/>
            <person name="Gordon S."/>
            <person name="Gould B."/>
            <person name="Lipzen A."/>
            <person name="MacQueen A."/>
            <person name="Palacio-Mejia J."/>
            <person name="Plott C."/>
            <person name="Shakirov E."/>
            <person name="Shu S."/>
            <person name="Yoshinaga Y."/>
            <person name="Zane M."/>
            <person name="Rokhsar D."/>
            <person name="Grimwood J."/>
            <person name="Schmutz J."/>
            <person name="Juenger T."/>
        </authorList>
    </citation>
    <scope>NUCLEOTIDE SEQUENCE [LARGE SCALE GENOMIC DNA]</scope>
    <source>
        <strain evidence="6">cv. HAL2</strain>
    </source>
</reference>
<evidence type="ECO:0000313" key="6">
    <source>
        <dbReference type="Proteomes" id="UP000244336"/>
    </source>
</evidence>
<dbReference type="AlphaFoldDB" id="A0A2T7CZS6"/>
<evidence type="ECO:0008006" key="7">
    <source>
        <dbReference type="Google" id="ProtNLM"/>
    </source>
</evidence>
<dbReference type="GO" id="GO:0016747">
    <property type="term" value="F:acyltransferase activity, transferring groups other than amino-acyl groups"/>
    <property type="evidence" value="ECO:0007669"/>
    <property type="project" value="TreeGrafter"/>
</dbReference>
<feature type="region of interest" description="Disordered" evidence="4">
    <location>
        <begin position="211"/>
        <end position="230"/>
    </location>
</feature>
<dbReference type="Gene3D" id="3.30.559.10">
    <property type="entry name" value="Chloramphenicol acetyltransferase-like domain"/>
    <property type="match status" value="2"/>
</dbReference>
<evidence type="ECO:0000256" key="4">
    <source>
        <dbReference type="SAM" id="MobiDB-lite"/>
    </source>
</evidence>
<keyword evidence="6" id="KW-1185">Reference proteome</keyword>
<comment type="similarity">
    <text evidence="1">Belongs to the plant acyltransferase family.</text>
</comment>
<dbReference type="Pfam" id="PF02458">
    <property type="entry name" value="Transferase"/>
    <property type="match status" value="1"/>
</dbReference>
<dbReference type="PANTHER" id="PTHR31642:SF115">
    <property type="entry name" value="PROTEIN ECERIFERUM 26-LIKE"/>
    <property type="match status" value="1"/>
</dbReference>
<dbReference type="PANTHER" id="PTHR31642">
    <property type="entry name" value="TRICHOTHECENE 3-O-ACETYLTRANSFERASE"/>
    <property type="match status" value="1"/>
</dbReference>
<keyword evidence="2" id="KW-0808">Transferase</keyword>
<accession>A0A2T7CZS6</accession>
<gene>
    <name evidence="5" type="ORF">GQ55_7G279200</name>
</gene>
<dbReference type="EMBL" id="CM009755">
    <property type="protein sequence ID" value="PUZ48855.1"/>
    <property type="molecule type" value="Genomic_DNA"/>
</dbReference>